<dbReference type="RefSeq" id="XP_016218171.1">
    <property type="nucleotide sequence ID" value="XM_016354076.1"/>
</dbReference>
<feature type="compositionally biased region" description="Low complexity" evidence="1">
    <location>
        <begin position="96"/>
        <end position="106"/>
    </location>
</feature>
<dbReference type="EMBL" id="KN847531">
    <property type="protein sequence ID" value="KIW08302.1"/>
    <property type="molecule type" value="Genomic_DNA"/>
</dbReference>
<dbReference type="VEuPathDB" id="FungiDB:PV09_01220"/>
<dbReference type="GO" id="GO:0046933">
    <property type="term" value="F:proton-transporting ATP synthase activity, rotational mechanism"/>
    <property type="evidence" value="ECO:0007669"/>
    <property type="project" value="TreeGrafter"/>
</dbReference>
<dbReference type="HOGENOM" id="CLU_122989_0_1_1"/>
<evidence type="ECO:0000256" key="1">
    <source>
        <dbReference type="SAM" id="MobiDB-lite"/>
    </source>
</evidence>
<dbReference type="AlphaFoldDB" id="A0A0D1Z5Q6"/>
<dbReference type="FunCoup" id="A0A0D1Z5Q6">
    <property type="interactions" value="117"/>
</dbReference>
<sequence length="125" mass="13704">MIAQSLRAARPLMARIAVQSARRTIFTPSAVRSADLVQDIYLREIKNYKQPTINVAKDSEGHVQKFSVPATPKSPEETDLANDLKSYETQQVEVEGAASSDGADSAMVEEDWFEPEEEAAPSAAH</sequence>
<protein>
    <submittedName>
        <fullName evidence="2">Uncharacterized protein</fullName>
    </submittedName>
</protein>
<feature type="region of interest" description="Disordered" evidence="1">
    <location>
        <begin position="88"/>
        <end position="125"/>
    </location>
</feature>
<accession>A0A0D1Z5Q6</accession>
<keyword evidence="3" id="KW-1185">Reference proteome</keyword>
<dbReference type="Proteomes" id="UP000053259">
    <property type="component" value="Unassembled WGS sequence"/>
</dbReference>
<name>A0A0D1Z5Q6_9PEZI</name>
<dbReference type="GeneID" id="27309193"/>
<evidence type="ECO:0000313" key="3">
    <source>
        <dbReference type="Proteomes" id="UP000053259"/>
    </source>
</evidence>
<proteinExistence type="predicted"/>
<gene>
    <name evidence="2" type="ORF">PV09_01220</name>
</gene>
<feature type="compositionally biased region" description="Acidic residues" evidence="1">
    <location>
        <begin position="107"/>
        <end position="119"/>
    </location>
</feature>
<dbReference type="PANTHER" id="PTHR28207">
    <property type="entry name" value="ATP SYNTHASE SUBUNIT H, MITOCHONDRIAL"/>
    <property type="match status" value="1"/>
</dbReference>
<reference evidence="2 3" key="1">
    <citation type="submission" date="2015-01" db="EMBL/GenBank/DDBJ databases">
        <title>The Genome Sequence of Ochroconis gallopava CBS43764.</title>
        <authorList>
            <consortium name="The Broad Institute Genomics Platform"/>
            <person name="Cuomo C."/>
            <person name="de Hoog S."/>
            <person name="Gorbushina A."/>
            <person name="Stielow B."/>
            <person name="Teixiera M."/>
            <person name="Abouelleil A."/>
            <person name="Chapman S.B."/>
            <person name="Priest M."/>
            <person name="Young S.K."/>
            <person name="Wortman J."/>
            <person name="Nusbaum C."/>
            <person name="Birren B."/>
        </authorList>
    </citation>
    <scope>NUCLEOTIDE SEQUENCE [LARGE SCALE GENOMIC DNA]</scope>
    <source>
        <strain evidence="2 3">CBS 43764</strain>
    </source>
</reference>
<dbReference type="STRING" id="253628.A0A0D1Z5Q6"/>
<dbReference type="InterPro" id="IPR019711">
    <property type="entry name" value="ATP_synth_F0_suH"/>
</dbReference>
<evidence type="ECO:0000313" key="2">
    <source>
        <dbReference type="EMBL" id="KIW08302.1"/>
    </source>
</evidence>
<dbReference type="OrthoDB" id="274752at2759"/>
<dbReference type="PANTHER" id="PTHR28207:SF1">
    <property type="entry name" value="ATP SYNTHASE SUBUNIT H, MITOCHONDRIAL"/>
    <property type="match status" value="1"/>
</dbReference>
<dbReference type="InParanoid" id="A0A0D1Z5Q6"/>
<organism evidence="2 3">
    <name type="scientific">Verruconis gallopava</name>
    <dbReference type="NCBI Taxonomy" id="253628"/>
    <lineage>
        <taxon>Eukaryota</taxon>
        <taxon>Fungi</taxon>
        <taxon>Dikarya</taxon>
        <taxon>Ascomycota</taxon>
        <taxon>Pezizomycotina</taxon>
        <taxon>Dothideomycetes</taxon>
        <taxon>Pleosporomycetidae</taxon>
        <taxon>Venturiales</taxon>
        <taxon>Sympoventuriaceae</taxon>
        <taxon>Verruconis</taxon>
    </lineage>
</organism>
<dbReference type="Pfam" id="PF10775">
    <property type="entry name" value="ATP_sub_h"/>
    <property type="match status" value="1"/>
</dbReference>